<dbReference type="SMART" id="SM00298">
    <property type="entry name" value="CHROMO"/>
    <property type="match status" value="1"/>
</dbReference>
<evidence type="ECO:0000259" key="4">
    <source>
        <dbReference type="PROSITE" id="PS50802"/>
    </source>
</evidence>
<dbReference type="InterPro" id="IPR003323">
    <property type="entry name" value="OTU_dom"/>
</dbReference>
<dbReference type="PROSITE" id="PS50013">
    <property type="entry name" value="CHROMO_2"/>
    <property type="match status" value="1"/>
</dbReference>
<keyword evidence="1" id="KW-0378">Hydrolase</keyword>
<dbReference type="PANTHER" id="PTHR46389">
    <property type="entry name" value="POLYCOMB GROUP PROTEIN PC"/>
    <property type="match status" value="1"/>
</dbReference>
<feature type="domain" description="OTU" evidence="4">
    <location>
        <begin position="457"/>
        <end position="620"/>
    </location>
</feature>
<feature type="compositionally biased region" description="Basic residues" evidence="2">
    <location>
        <begin position="876"/>
        <end position="890"/>
    </location>
</feature>
<feature type="compositionally biased region" description="Basic and acidic residues" evidence="2">
    <location>
        <begin position="776"/>
        <end position="791"/>
    </location>
</feature>
<evidence type="ECO:0000256" key="2">
    <source>
        <dbReference type="SAM" id="MobiDB-lite"/>
    </source>
</evidence>
<dbReference type="OMA" id="CEWRKLI"/>
<dbReference type="CDD" id="cd22744">
    <property type="entry name" value="OTU"/>
    <property type="match status" value="1"/>
</dbReference>
<feature type="region of interest" description="Disordered" evidence="2">
    <location>
        <begin position="370"/>
        <end position="397"/>
    </location>
</feature>
<gene>
    <name evidence="6" type="primary">LOC118404536</name>
</gene>
<dbReference type="InterPro" id="IPR038765">
    <property type="entry name" value="Papain-like_cys_pep_sf"/>
</dbReference>
<dbReference type="Gene3D" id="3.90.70.80">
    <property type="match status" value="1"/>
</dbReference>
<keyword evidence="1" id="KW-0788">Thiol protease</keyword>
<dbReference type="InterPro" id="IPR052458">
    <property type="entry name" value="PcG_PRC1-like_component"/>
</dbReference>
<dbReference type="OrthoDB" id="415023at2759"/>
<organism evidence="5 6">
    <name type="scientific">Branchiostoma floridae</name>
    <name type="common">Florida lancelet</name>
    <name type="synonym">Amphioxus</name>
    <dbReference type="NCBI Taxonomy" id="7739"/>
    <lineage>
        <taxon>Eukaryota</taxon>
        <taxon>Metazoa</taxon>
        <taxon>Chordata</taxon>
        <taxon>Cephalochordata</taxon>
        <taxon>Leptocardii</taxon>
        <taxon>Amphioxiformes</taxon>
        <taxon>Branchiostomatidae</taxon>
        <taxon>Branchiostoma</taxon>
    </lineage>
</organism>
<dbReference type="KEGG" id="bfo:118404536"/>
<dbReference type="InterPro" id="IPR000953">
    <property type="entry name" value="Chromo/chromo_shadow_dom"/>
</dbReference>
<dbReference type="SUPFAM" id="SSF54160">
    <property type="entry name" value="Chromo domain-like"/>
    <property type="match status" value="1"/>
</dbReference>
<dbReference type="Proteomes" id="UP000001554">
    <property type="component" value="Chromosome 17"/>
</dbReference>
<feature type="region of interest" description="Disordered" evidence="2">
    <location>
        <begin position="868"/>
        <end position="890"/>
    </location>
</feature>
<protein>
    <submittedName>
        <fullName evidence="6">Uncharacterized protein LOC118404536</fullName>
    </submittedName>
</protein>
<reference evidence="6" key="2">
    <citation type="submission" date="2025-08" db="UniProtKB">
        <authorList>
            <consortium name="RefSeq"/>
        </authorList>
    </citation>
    <scope>IDENTIFICATION</scope>
    <source>
        <strain evidence="6">S238N-H82</strain>
        <tissue evidence="6">Testes</tissue>
    </source>
</reference>
<evidence type="ECO:0000313" key="5">
    <source>
        <dbReference type="Proteomes" id="UP000001554"/>
    </source>
</evidence>
<dbReference type="InterPro" id="IPR023780">
    <property type="entry name" value="Chromo_domain"/>
</dbReference>
<dbReference type="PROSITE" id="PS50802">
    <property type="entry name" value="OTU"/>
    <property type="match status" value="1"/>
</dbReference>
<evidence type="ECO:0000259" key="3">
    <source>
        <dbReference type="PROSITE" id="PS50013"/>
    </source>
</evidence>
<dbReference type="RefSeq" id="XP_035659575.1">
    <property type="nucleotide sequence ID" value="XM_035803682.1"/>
</dbReference>
<accession>A0A9J7HHA7</accession>
<dbReference type="AlphaFoldDB" id="A0A9J7HHA7"/>
<feature type="region of interest" description="Disordered" evidence="2">
    <location>
        <begin position="776"/>
        <end position="809"/>
    </location>
</feature>
<feature type="domain" description="Chromo" evidence="3">
    <location>
        <begin position="819"/>
        <end position="875"/>
    </location>
</feature>
<dbReference type="Pfam" id="PF00385">
    <property type="entry name" value="Chromo"/>
    <property type="match status" value="1"/>
</dbReference>
<feature type="compositionally biased region" description="Polar residues" evidence="2">
    <location>
        <begin position="373"/>
        <end position="382"/>
    </location>
</feature>
<dbReference type="InterPro" id="IPR016197">
    <property type="entry name" value="Chromo-like_dom_sf"/>
</dbReference>
<dbReference type="GO" id="GO:0008234">
    <property type="term" value="F:cysteine-type peptidase activity"/>
    <property type="evidence" value="ECO:0007669"/>
    <property type="project" value="UniProtKB-KW"/>
</dbReference>
<dbReference type="GeneID" id="118404536"/>
<dbReference type="PANTHER" id="PTHR46389:SF3">
    <property type="entry name" value="POLYCOMB GROUP PROTEIN PC"/>
    <property type="match status" value="1"/>
</dbReference>
<reference evidence="5" key="1">
    <citation type="journal article" date="2020" name="Nat. Ecol. Evol.">
        <title>Deeply conserved synteny resolves early events in vertebrate evolution.</title>
        <authorList>
            <person name="Simakov O."/>
            <person name="Marletaz F."/>
            <person name="Yue J.X."/>
            <person name="O'Connell B."/>
            <person name="Jenkins J."/>
            <person name="Brandt A."/>
            <person name="Calef R."/>
            <person name="Tung C.H."/>
            <person name="Huang T.K."/>
            <person name="Schmutz J."/>
            <person name="Satoh N."/>
            <person name="Yu J.K."/>
            <person name="Putnam N.H."/>
            <person name="Green R.E."/>
            <person name="Rokhsar D.S."/>
        </authorList>
    </citation>
    <scope>NUCLEOTIDE SEQUENCE [LARGE SCALE GENOMIC DNA]</scope>
    <source>
        <strain evidence="5">S238N-H82</strain>
    </source>
</reference>
<dbReference type="Gene3D" id="2.40.50.40">
    <property type="match status" value="1"/>
</dbReference>
<evidence type="ECO:0000313" key="6">
    <source>
        <dbReference type="RefSeq" id="XP_035659575.1"/>
    </source>
</evidence>
<keyword evidence="5" id="KW-1185">Reference proteome</keyword>
<evidence type="ECO:0000256" key="1">
    <source>
        <dbReference type="ARBA" id="ARBA00022807"/>
    </source>
</evidence>
<name>A0A9J7HHA7_BRAFL</name>
<dbReference type="SUPFAM" id="SSF54001">
    <property type="entry name" value="Cysteine proteinases"/>
    <property type="match status" value="1"/>
</dbReference>
<sequence>MPSITVPFVLTHKYGLDRTLANEIYDLVSSGMDICECVRLLKRCRNAYLHRCSIMLDLHPNRQYVTEQYLDRVKSMLTQVPGEKMLRRFFECIFTEKKEFFKQSIKGTTTSDWISIDHTFKSVKHIRVSCKGKYLKQIRALCTITNDIGQVLTWQLCKSTSFAEIESSLQGLKERFRKQDVELKEVYLDQCCEWRKLIVDVFGEDIRVKLDLFHAVQRVTKFIPKRHRMSKHIQSDLSMVFRRKGDIGYKRTKETPSPLQIESNMKRFDKKWKKDRTMHNGKLVYPKTAQNEVRKLLKHIKKGCVSGIQPGKGTIRNEALHRKLNQRMNKNKISPTFAVALMFTIIHSINSHLATLYKRKLCNVESSEEFGLPSNTQTTGVISDNDDTDEETNGASESQNELVNCKLRVFNLLKKKAISMDANLACDSGLDLLCKMLNDDEDNDESSLDDNLAAFDLVRVPSKADGSCLFMSVSFQLMQLLGDKEIGTKVCCHLSSLFPDMFNPAQPSSAINQENLAIRLRAAMVDEWVSNEDMYKAYVPNVNFQYEAPRFLLRDQFDGDMGDLMVQTLSNVLNLAIMLVTSNRDMPIIPLFPLNVLDDRACIYLAFDKDMMHFDSTSTITNSTSPLQPSLPATTPTSLMSSTCSCGVNDPIPTERCNNQIGRPNYKSRCPCARQHQPCGSLCRCKGCTNTYGKRVAERQNTAKLKRAKRRRSKEWMDSKPISGRQYMQQKGHILNFFSKKDDIHLKLCKCPESCNFLRKKFTQEHIRRRQQTLARRAENAKHAVKLSEKGQRKRQRREQQTRSLQMQKDKTKWEAGIYNAERLLEQRLNNGRTEYLVKWRDSGIRTWEPVENIFDARLIRTFEQSLGQVTSASKKTGKKGKNQSKKFKK</sequence>
<proteinExistence type="predicted"/>
<keyword evidence="1" id="KW-0645">Protease</keyword>